<keyword evidence="2" id="KW-0479">Metal-binding</keyword>
<dbReference type="InterPro" id="IPR015153">
    <property type="entry name" value="EF-hand_dom_typ1"/>
</dbReference>
<comment type="caution">
    <text evidence="10">The sequence shown here is derived from an EMBL/GenBank/DDBJ whole genome shotgun (WGS) entry which is preliminary data.</text>
</comment>
<feature type="region of interest" description="Disordered" evidence="7">
    <location>
        <begin position="964"/>
        <end position="997"/>
    </location>
</feature>
<dbReference type="PROSITE" id="PS50135">
    <property type="entry name" value="ZF_ZZ_2"/>
    <property type="match status" value="1"/>
</dbReference>
<dbReference type="Gene3D" id="3.40.190.80">
    <property type="match status" value="1"/>
</dbReference>
<proteinExistence type="inferred from homology"/>
<dbReference type="Gene3D" id="6.10.140.70">
    <property type="match status" value="1"/>
</dbReference>
<evidence type="ECO:0000256" key="7">
    <source>
        <dbReference type="SAM" id="MobiDB-lite"/>
    </source>
</evidence>
<feature type="domain" description="ZZ-type" evidence="9">
    <location>
        <begin position="739"/>
        <end position="795"/>
    </location>
</feature>
<feature type="compositionally biased region" description="Polar residues" evidence="7">
    <location>
        <begin position="1305"/>
        <end position="1318"/>
    </location>
</feature>
<evidence type="ECO:0000256" key="3">
    <source>
        <dbReference type="ARBA" id="ARBA00022771"/>
    </source>
</evidence>
<keyword evidence="3 5" id="KW-0863">Zinc-finger</keyword>
<dbReference type="Pfam" id="PF09068">
    <property type="entry name" value="EF-hand_2"/>
    <property type="match status" value="1"/>
</dbReference>
<dbReference type="SUPFAM" id="SSF47473">
    <property type="entry name" value="EF-hand"/>
    <property type="match status" value="2"/>
</dbReference>
<reference evidence="10 11" key="1">
    <citation type="journal article" date="2022" name="Front. Cell. Infect. Microbiol.">
        <title>The Genomes of Two Strains of Taenia crassiceps the Animal Model for the Study of Human Cysticercosis.</title>
        <authorList>
            <person name="Bobes R.J."/>
            <person name="Estrada K."/>
            <person name="Rios-Valencia D.G."/>
            <person name="Calderon-Gallegos A."/>
            <person name="de la Torre P."/>
            <person name="Carrero J.C."/>
            <person name="Sanchez-Flores A."/>
            <person name="Laclette J.P."/>
        </authorList>
    </citation>
    <scope>NUCLEOTIDE SEQUENCE [LARGE SCALE GENOMIC DNA]</scope>
    <source>
        <strain evidence="10">WFUcys</strain>
    </source>
</reference>
<feature type="region of interest" description="Disordered" evidence="7">
    <location>
        <begin position="1305"/>
        <end position="1350"/>
    </location>
</feature>
<comment type="similarity">
    <text evidence="1">Belongs to the inositol monophosphatase superfamily.</text>
</comment>
<feature type="transmembrane region" description="Helical" evidence="8">
    <location>
        <begin position="59"/>
        <end position="76"/>
    </location>
</feature>
<dbReference type="PANTHER" id="PTHR12268:SF27">
    <property type="entry name" value="DYSTROBREVIN, ISOFORM F"/>
    <property type="match status" value="1"/>
</dbReference>
<organism evidence="10 11">
    <name type="scientific">Taenia crassiceps</name>
    <dbReference type="NCBI Taxonomy" id="6207"/>
    <lineage>
        <taxon>Eukaryota</taxon>
        <taxon>Metazoa</taxon>
        <taxon>Spiralia</taxon>
        <taxon>Lophotrochozoa</taxon>
        <taxon>Platyhelminthes</taxon>
        <taxon>Cestoda</taxon>
        <taxon>Eucestoda</taxon>
        <taxon>Cyclophyllidea</taxon>
        <taxon>Taeniidae</taxon>
        <taxon>Taenia</taxon>
    </lineage>
</organism>
<dbReference type="InterPro" id="IPR015154">
    <property type="entry name" value="EF-hand_dom_typ2"/>
</dbReference>
<dbReference type="SUPFAM" id="SSF56655">
    <property type="entry name" value="Carbohydrate phosphatase"/>
    <property type="match status" value="1"/>
</dbReference>
<feature type="region of interest" description="Disordered" evidence="7">
    <location>
        <begin position="1400"/>
        <end position="1442"/>
    </location>
</feature>
<evidence type="ECO:0000256" key="6">
    <source>
        <dbReference type="SAM" id="Coils"/>
    </source>
</evidence>
<dbReference type="InterPro" id="IPR043145">
    <property type="entry name" value="Znf_ZZ_sf"/>
</dbReference>
<evidence type="ECO:0000313" key="10">
    <source>
        <dbReference type="EMBL" id="KAL5103142.1"/>
    </source>
</evidence>
<dbReference type="SUPFAM" id="SSF57850">
    <property type="entry name" value="RING/U-box"/>
    <property type="match status" value="1"/>
</dbReference>
<dbReference type="InterPro" id="IPR011992">
    <property type="entry name" value="EF-hand-dom_pair"/>
</dbReference>
<keyword evidence="11" id="KW-1185">Reference proteome</keyword>
<keyword evidence="4" id="KW-0862">Zinc</keyword>
<evidence type="ECO:0000313" key="11">
    <source>
        <dbReference type="Proteomes" id="UP001651158"/>
    </source>
</evidence>
<accession>A0ABR4Q0L4</accession>
<dbReference type="InterPro" id="IPR000760">
    <property type="entry name" value="Inositol_monophosphatase-like"/>
</dbReference>
<dbReference type="Gene3D" id="3.30.540.10">
    <property type="entry name" value="Fructose-1,6-Bisphosphatase, subunit A, domain 1"/>
    <property type="match status" value="1"/>
</dbReference>
<sequence>MRRLWDMILTQTFGTLAMHNPLHYHYSTINGLTPARTRCRPIGCLYGIAMAQVSLTHKGIFVLVVGGVALLLFLLSDDSQTSYEANPDVISLRSVFLTLVMAVEEAGRAIKAMHDIQSSKPFNLHKKPALLALNPTGHVTMEEVVTEADLLSNYCIIRRIKLLRPDFISQINSEERETPQQSSITLALKTILIGTESLIRRKQLLSMLPEQDVFLHLRQVSLWIDPLDATQEYSENLLKFTSVMGCGSIHGEPVFGVVHFPFLNTTYWSFLGNHLSENLRNIPKAEDRILSPSNPLRILVSRSHNLGNFSERLRRAFGSTPIEIIPAGGSGYKMIELARGAADLYVHAGGARRWDVCAPSTILQARGGVVRTLVGGTLHFHHNDPRDLDSRQGIFATASRDLYNTWASTVASLVSSNAILQERAFSHRTFLKMQGPQDLQQAASSLTTNAPGVSSKEQNANLFYASNGGQMLVTPQLSPTQHTQQSTHMYSVSAAATDANNAALAGFRRLLAELKAKKFDQIRFAAYRTASKLRYIQKRTLLSSIELWRLLETFRELGLHMTDPSTSLNRQGTEHLLNRIYTTIAPLCIEKGIASNETGAQLVIAQASEILLGWLTYILDPTNCGRLAVSGLKVALSTLATGRPIDKFTYHYSLLVNSTGALQIERLEAYLQELLSLAVGVFEEPNFSYNSQTSKFLFTGKSKTFTLEEFLERMLTEPGPQSFSWLKVFHRLGIVENVQHPLKCEGCKREPIVGLRYKCTRCPRYNLCQDCFWTGITTDPHTNSHDVKEYTSATKTHSRQFGHSLRKSFQFGRQQSLPTGQTAQPTPQQYQQQQQKVTSTMGAVRSPQQAPFASFPQYRLYRPGLPPQMLQSSGMSQTFYYSVPGPGPTALTRPPPTPVMQTRAFHRATSVPLQSQVPLPPPPQAPQQQQAVFSPGFNVTTVQPLHPLGRDSVPTPMTVTRGANISRQQLPPQRHQSATQAPLQRQQLSSVPPQRQLSADGEIGAATNAPTTPTTVGYCGVVASPGNADVSMVPSKSMVDGTLGRKHIQQATQQQQYPLEGGLFRQMSVQTSLGHPDEHKMIASYAARLVASRTLPGQGMSDVVGSTQTQRELVAQLEAKNREILLEIQRLKMEQANQTAGLAAAMEDSSAKLPPTGMMQLQLPSSDVEDPQLVAELNALRQRKSELEARMNDLQGNRRDLTIQLETLMRLLKTSPGQMGKPNEDLTFGPSYHQQNYCSRPRTANAVLPRRSCSLVRRSSGARAPVEGLTNEAGHQRALGTESLLTATGVNEQVMGNTMSLQRRGSNRLLSPQHQTADVSHKSRPRNLSHSVGPATGALLRGNSNTKPATSVMEKWQGYPGISGRGMDAVCLPESAAGNILDSKEGTSAGNLQHSSKVTLELSDSQGTSNARQREALSISVRSQQRRPPLSGVGSGALSSESDCGESLQISRRRPFNCAAAFEPPGSSGNMSSSADAYLYSDPEMLGTGWQDSSSGRRNQFTNANNITAAVTTASTTSAEQTSSVTVVSAPGACASVNSMEKDMGTGTES</sequence>
<feature type="compositionally biased region" description="Polar residues" evidence="7">
    <location>
        <begin position="1400"/>
        <end position="1411"/>
    </location>
</feature>
<evidence type="ECO:0000256" key="5">
    <source>
        <dbReference type="PROSITE-ProRule" id="PRU00228"/>
    </source>
</evidence>
<dbReference type="Pfam" id="PF09069">
    <property type="entry name" value="EF-hand_3"/>
    <property type="match status" value="1"/>
</dbReference>
<keyword evidence="8" id="KW-1133">Transmembrane helix</keyword>
<evidence type="ECO:0000256" key="1">
    <source>
        <dbReference type="ARBA" id="ARBA00009759"/>
    </source>
</evidence>
<keyword evidence="8" id="KW-0812">Transmembrane</keyword>
<name>A0ABR4Q0L4_9CEST</name>
<evidence type="ECO:0000256" key="4">
    <source>
        <dbReference type="ARBA" id="ARBA00022833"/>
    </source>
</evidence>
<gene>
    <name evidence="10" type="ORF">TcWFU_002305</name>
</gene>
<evidence type="ECO:0000259" key="9">
    <source>
        <dbReference type="PROSITE" id="PS50135"/>
    </source>
</evidence>
<evidence type="ECO:0000256" key="2">
    <source>
        <dbReference type="ARBA" id="ARBA00022723"/>
    </source>
</evidence>
<keyword evidence="8" id="KW-0472">Membrane</keyword>
<feature type="coiled-coil region" evidence="6">
    <location>
        <begin position="1177"/>
        <end position="1211"/>
    </location>
</feature>
<protein>
    <recommendedName>
        <fullName evidence="9">ZZ-type domain-containing protein</fullName>
    </recommendedName>
</protein>
<feature type="compositionally biased region" description="Low complexity" evidence="7">
    <location>
        <begin position="818"/>
        <end position="835"/>
    </location>
</feature>
<feature type="region of interest" description="Disordered" evidence="7">
    <location>
        <begin position="816"/>
        <end position="836"/>
    </location>
</feature>
<dbReference type="Pfam" id="PF00459">
    <property type="entry name" value="Inositol_P"/>
    <property type="match status" value="1"/>
</dbReference>
<dbReference type="Pfam" id="PF00569">
    <property type="entry name" value="ZZ"/>
    <property type="match status" value="1"/>
</dbReference>
<dbReference type="InterPro" id="IPR000433">
    <property type="entry name" value="Znf_ZZ"/>
</dbReference>
<dbReference type="Proteomes" id="UP001651158">
    <property type="component" value="Unassembled WGS sequence"/>
</dbReference>
<dbReference type="InterPro" id="IPR050774">
    <property type="entry name" value="KCMF1/Dystrophin"/>
</dbReference>
<evidence type="ECO:0000256" key="8">
    <source>
        <dbReference type="SAM" id="Phobius"/>
    </source>
</evidence>
<keyword evidence="6" id="KW-0175">Coiled coil</keyword>
<dbReference type="SMART" id="SM00291">
    <property type="entry name" value="ZnF_ZZ"/>
    <property type="match status" value="1"/>
</dbReference>
<dbReference type="EMBL" id="JAKROA010000020">
    <property type="protein sequence ID" value="KAL5103142.1"/>
    <property type="molecule type" value="Genomic_DNA"/>
</dbReference>
<dbReference type="PANTHER" id="PTHR12268">
    <property type="entry name" value="E3 UBIQUITIN-PROTEIN LIGASE KCMF1"/>
    <property type="match status" value="1"/>
</dbReference>
<dbReference type="Gene3D" id="3.30.60.90">
    <property type="match status" value="1"/>
</dbReference>